<feature type="domain" description="Thioredoxin" evidence="8">
    <location>
        <begin position="19"/>
        <end position="200"/>
    </location>
</feature>
<accession>A0A8J2VWL6</accession>
<evidence type="ECO:0000256" key="4">
    <source>
        <dbReference type="ARBA" id="ARBA00023002"/>
    </source>
</evidence>
<dbReference type="InterPro" id="IPR036249">
    <property type="entry name" value="Thioredoxin-like_sf"/>
</dbReference>
<dbReference type="SUPFAM" id="SSF52833">
    <property type="entry name" value="Thioredoxin-like"/>
    <property type="match status" value="1"/>
</dbReference>
<evidence type="ECO:0000256" key="3">
    <source>
        <dbReference type="ARBA" id="ARBA00022729"/>
    </source>
</evidence>
<dbReference type="Gene3D" id="3.40.30.10">
    <property type="entry name" value="Glutaredoxin"/>
    <property type="match status" value="1"/>
</dbReference>
<dbReference type="EMBL" id="BMCP01000002">
    <property type="protein sequence ID" value="GGE39633.1"/>
    <property type="molecule type" value="Genomic_DNA"/>
</dbReference>
<evidence type="ECO:0000256" key="2">
    <source>
        <dbReference type="ARBA" id="ARBA00005791"/>
    </source>
</evidence>
<dbReference type="InterPro" id="IPR013766">
    <property type="entry name" value="Thioredoxin_domain"/>
</dbReference>
<keyword evidence="3 7" id="KW-0732">Signal</keyword>
<protein>
    <submittedName>
        <fullName evidence="9">DSBA oxidoreductase</fullName>
    </submittedName>
</protein>
<dbReference type="AlphaFoldDB" id="A0A8J2VWL6"/>
<dbReference type="Proteomes" id="UP000602745">
    <property type="component" value="Unassembled WGS sequence"/>
</dbReference>
<evidence type="ECO:0000313" key="9">
    <source>
        <dbReference type="EMBL" id="GGE39633.1"/>
    </source>
</evidence>
<keyword evidence="5" id="KW-1015">Disulfide bond</keyword>
<organism evidence="9 10">
    <name type="scientific">Agaricicola taiwanensis</name>
    <dbReference type="NCBI Taxonomy" id="591372"/>
    <lineage>
        <taxon>Bacteria</taxon>
        <taxon>Pseudomonadati</taxon>
        <taxon>Pseudomonadota</taxon>
        <taxon>Alphaproteobacteria</taxon>
        <taxon>Rhodobacterales</taxon>
        <taxon>Paracoccaceae</taxon>
        <taxon>Agaricicola</taxon>
    </lineage>
</organism>
<name>A0A8J2VWL6_9RHOB</name>
<evidence type="ECO:0000256" key="7">
    <source>
        <dbReference type="SAM" id="SignalP"/>
    </source>
</evidence>
<dbReference type="Pfam" id="PF13462">
    <property type="entry name" value="Thioredoxin_4"/>
    <property type="match status" value="1"/>
</dbReference>
<evidence type="ECO:0000313" key="10">
    <source>
        <dbReference type="Proteomes" id="UP000602745"/>
    </source>
</evidence>
<sequence>MITRRHLLQISAGAMAVMTADSSLAQEPSEQAVFFDKNAPVLGNAKGNVTVVEYFDYQCPHCKTMHPTLMKVVKEDGNVRLVMKDWPVFGDVSVFAAQATLGAAQIGKYEAALEALMSTSGRLTHESIEEALTGRGMTMKEIAAAVNKHFAKISGLLDRNYLQAVAFGFIGTPSFVIGRTTYPGVLDEKGLREAIAAART</sequence>
<dbReference type="PANTHER" id="PTHR13887">
    <property type="entry name" value="GLUTATHIONE S-TRANSFERASE KAPPA"/>
    <property type="match status" value="1"/>
</dbReference>
<evidence type="ECO:0000256" key="6">
    <source>
        <dbReference type="ARBA" id="ARBA00023284"/>
    </source>
</evidence>
<comment type="similarity">
    <text evidence="2">Belongs to the thioredoxin family. DsbA subfamily.</text>
</comment>
<keyword evidence="10" id="KW-1185">Reference proteome</keyword>
<dbReference type="PANTHER" id="PTHR13887:SF14">
    <property type="entry name" value="DISULFIDE BOND FORMATION PROTEIN D"/>
    <property type="match status" value="1"/>
</dbReference>
<reference evidence="9" key="2">
    <citation type="submission" date="2020-09" db="EMBL/GenBank/DDBJ databases">
        <authorList>
            <person name="Sun Q."/>
            <person name="Sedlacek I."/>
        </authorList>
    </citation>
    <scope>NUCLEOTIDE SEQUENCE</scope>
    <source>
        <strain evidence="9">CCM 7684</strain>
    </source>
</reference>
<keyword evidence="4" id="KW-0560">Oxidoreductase</keyword>
<dbReference type="InterPro" id="IPR012336">
    <property type="entry name" value="Thioredoxin-like_fold"/>
</dbReference>
<gene>
    <name evidence="9" type="ORF">GCM10007276_16190</name>
</gene>
<dbReference type="RefSeq" id="WP_188409257.1">
    <property type="nucleotide sequence ID" value="NZ_BMCP01000002.1"/>
</dbReference>
<keyword evidence="6" id="KW-0676">Redox-active center</keyword>
<comment type="function">
    <text evidence="1">May be required for disulfide bond formation in some proteins.</text>
</comment>
<evidence type="ECO:0000259" key="8">
    <source>
        <dbReference type="PROSITE" id="PS51352"/>
    </source>
</evidence>
<feature type="signal peptide" evidence="7">
    <location>
        <begin position="1"/>
        <end position="25"/>
    </location>
</feature>
<feature type="chain" id="PRO_5035251916" evidence="7">
    <location>
        <begin position="26"/>
        <end position="200"/>
    </location>
</feature>
<comment type="caution">
    <text evidence="9">The sequence shown here is derived from an EMBL/GenBank/DDBJ whole genome shotgun (WGS) entry which is preliminary data.</text>
</comment>
<proteinExistence type="inferred from homology"/>
<dbReference type="PROSITE" id="PS51352">
    <property type="entry name" value="THIOREDOXIN_2"/>
    <property type="match status" value="1"/>
</dbReference>
<reference evidence="9" key="1">
    <citation type="journal article" date="2014" name="Int. J. Syst. Evol. Microbiol.">
        <title>Complete genome sequence of Corynebacterium casei LMG S-19264T (=DSM 44701T), isolated from a smear-ripened cheese.</title>
        <authorList>
            <consortium name="US DOE Joint Genome Institute (JGI-PGF)"/>
            <person name="Walter F."/>
            <person name="Albersmeier A."/>
            <person name="Kalinowski J."/>
            <person name="Ruckert C."/>
        </authorList>
    </citation>
    <scope>NUCLEOTIDE SEQUENCE</scope>
    <source>
        <strain evidence="9">CCM 7684</strain>
    </source>
</reference>
<evidence type="ECO:0000256" key="5">
    <source>
        <dbReference type="ARBA" id="ARBA00023157"/>
    </source>
</evidence>
<evidence type="ECO:0000256" key="1">
    <source>
        <dbReference type="ARBA" id="ARBA00003565"/>
    </source>
</evidence>
<dbReference type="CDD" id="cd03023">
    <property type="entry name" value="DsbA_Com1_like"/>
    <property type="match status" value="1"/>
</dbReference>
<dbReference type="GO" id="GO:0016491">
    <property type="term" value="F:oxidoreductase activity"/>
    <property type="evidence" value="ECO:0007669"/>
    <property type="project" value="UniProtKB-KW"/>
</dbReference>